<keyword evidence="2" id="KW-1185">Reference proteome</keyword>
<dbReference type="OrthoDB" id="422736at2759"/>
<dbReference type="PANTHER" id="PTHR36587:SF2">
    <property type="entry name" value="EXPRESSION SITE-ASSOCIATED GENE 3 (ESAG3)-LIKE PROTEIN"/>
    <property type="match status" value="1"/>
</dbReference>
<dbReference type="InParanoid" id="A0A177CWS5"/>
<dbReference type="GeneID" id="28767941"/>
<accession>A0A177CWS5</accession>
<sequence>MNLYDSDGRWFSGGDPIGPLTHLSLTTERFWRPEGAYLLEHTVNPSAIAAGQQKLVLVLPVDKSSQNLCKVVASAIAVGYPPPVLVNWNNDFETDTKGIGPSQLGKITGYLNFLEWATSDFAPPEQRLNEEDLVFGIDAHDIWLQLPPSVLIQRYYSINQRANKRIAEQYGFFDKDLMQQTIVVSSQKACVAPRDEISDLHCGDVPGSTLPDSVYGFFTDYNFWFSRSVYVRPKILNSGSFMGPAGDMRRYFQRVKERMEEFLDVVETSGRPQAKVLGGDQGIFAEIFGEQEVWRDTVKKEDFAEDSPNRETAIEKRQLLEYHVGLDYTQEISFQTCYNEWLGYFVPLKASDQIYEESQKAGVAPPRIQTLPADILQAEPPLAKLANNELRTKTWAEMALYMDFWTTAVPIAIHYNTRRKGLKGRLQTWWDATWWFPFLRELLQARMQSSAARETLMILEAADGPLEVIPYLPLDEPKPAMLFVRNTETGNWALTPAADWDAICREADPRREAEKSWYDEVFRDGKGILL</sequence>
<reference evidence="1 2" key="1">
    <citation type="submission" date="2016-05" db="EMBL/GenBank/DDBJ databases">
        <title>Comparative analysis of secretome profiles of manganese(II)-oxidizing ascomycete fungi.</title>
        <authorList>
            <consortium name="DOE Joint Genome Institute"/>
            <person name="Zeiner C.A."/>
            <person name="Purvine S.O."/>
            <person name="Zink E.M."/>
            <person name="Wu S."/>
            <person name="Pasa-Tolic L."/>
            <person name="Chaput D.L."/>
            <person name="Haridas S."/>
            <person name="Grigoriev I.V."/>
            <person name="Santelli C.M."/>
            <person name="Hansel C.M."/>
        </authorList>
    </citation>
    <scope>NUCLEOTIDE SEQUENCE [LARGE SCALE GENOMIC DNA]</scope>
    <source>
        <strain evidence="1 2">AP3s5-JAC2a</strain>
    </source>
</reference>
<evidence type="ECO:0000313" key="2">
    <source>
        <dbReference type="Proteomes" id="UP000077069"/>
    </source>
</evidence>
<dbReference type="PANTHER" id="PTHR36587">
    <property type="entry name" value="EXPRESSION SITE-ASSOCIATED GENE 3 (ESAG3)-LIKE PROTEIN"/>
    <property type="match status" value="1"/>
</dbReference>
<dbReference type="EMBL" id="KV441548">
    <property type="protein sequence ID" value="OAG12014.1"/>
    <property type="molecule type" value="Genomic_DNA"/>
</dbReference>
<dbReference type="AlphaFoldDB" id="A0A177CWS5"/>
<evidence type="ECO:0000313" key="1">
    <source>
        <dbReference type="EMBL" id="OAG12014.1"/>
    </source>
</evidence>
<name>A0A177CWS5_9PLEO</name>
<protein>
    <submittedName>
        <fullName evidence="1">Uncharacterized protein</fullName>
    </submittedName>
</protein>
<organism evidence="1 2">
    <name type="scientific">Paraphaeosphaeria sporulosa</name>
    <dbReference type="NCBI Taxonomy" id="1460663"/>
    <lineage>
        <taxon>Eukaryota</taxon>
        <taxon>Fungi</taxon>
        <taxon>Dikarya</taxon>
        <taxon>Ascomycota</taxon>
        <taxon>Pezizomycotina</taxon>
        <taxon>Dothideomycetes</taxon>
        <taxon>Pleosporomycetidae</taxon>
        <taxon>Pleosporales</taxon>
        <taxon>Massarineae</taxon>
        <taxon>Didymosphaeriaceae</taxon>
        <taxon>Paraphaeosphaeria</taxon>
    </lineage>
</organism>
<gene>
    <name evidence="1" type="ORF">CC84DRAFT_1254364</name>
</gene>
<dbReference type="RefSeq" id="XP_018042379.1">
    <property type="nucleotide sequence ID" value="XM_018184455.1"/>
</dbReference>
<dbReference type="CDD" id="cd22997">
    <property type="entry name" value="GT_LH"/>
    <property type="match status" value="1"/>
</dbReference>
<dbReference type="Proteomes" id="UP000077069">
    <property type="component" value="Unassembled WGS sequence"/>
</dbReference>
<proteinExistence type="predicted"/>